<dbReference type="InterPro" id="IPR001965">
    <property type="entry name" value="Znf_PHD"/>
</dbReference>
<dbReference type="OrthoDB" id="418595at2759"/>
<dbReference type="Proteomes" id="UP000774326">
    <property type="component" value="Unassembled WGS sequence"/>
</dbReference>
<sequence length="446" mass="50915">MVFTSKSQRQARNKKKQEEEDQYDDDELLDQLAEEEEEEGAHPAEAQEEEEEDVLEEITRCICGVQEPPDESGLYIQCEKCSVWQHGHCVSIYDDALVPDKYWCEKCKPDLHQFVISPVGKRTKYLPAQPKENKRKGGKRTVSGSHAKAESTATTEDVKEEDEGQEQEPARKKRGVQRTREEILYDARVQRAIEESKKDIEKQESIETIPKRGGSRRSRKTEEEVEDDGYDSKIHDDKLDDSHSEAKKEDLKTTGETANDQENTGEDHHNKTTADRHAKDNKDDLIRSDSANSNGATKKGYSSESNNDSVDTSVTSKPKRATKRGNGKSLSSNTSVSSNHSRKSPHKEEEIDFNKPTKPRLPQQKSSMNDLRKRVSAIFEFIGRTQVELANEDTKEQDEFTKFVEDDESKLKINQIYEQSNESLRYMDSITGKLLAWEKKFGKYGA</sequence>
<feature type="domain" description="Zinc finger PHD-type" evidence="5">
    <location>
        <begin position="60"/>
        <end position="108"/>
    </location>
</feature>
<reference evidence="6" key="1">
    <citation type="journal article" date="2021" name="Open Biol.">
        <title>Shared evolutionary footprints suggest mitochondrial oxidative damage underlies multiple complex I losses in fungi.</title>
        <authorList>
            <person name="Schikora-Tamarit M.A."/>
            <person name="Marcet-Houben M."/>
            <person name="Nosek J."/>
            <person name="Gabaldon T."/>
        </authorList>
    </citation>
    <scope>NUCLEOTIDE SEQUENCE</scope>
    <source>
        <strain evidence="6">CBS2887</strain>
    </source>
</reference>
<feature type="compositionally biased region" description="Basic and acidic residues" evidence="4">
    <location>
        <begin position="178"/>
        <end position="205"/>
    </location>
</feature>
<feature type="compositionally biased region" description="Basic and acidic residues" evidence="4">
    <location>
        <begin position="265"/>
        <end position="287"/>
    </location>
</feature>
<keyword evidence="2" id="KW-0863">Zinc-finger</keyword>
<evidence type="ECO:0000313" key="7">
    <source>
        <dbReference type="Proteomes" id="UP000774326"/>
    </source>
</evidence>
<dbReference type="SUPFAM" id="SSF57903">
    <property type="entry name" value="FYVE/PHD zinc finger"/>
    <property type="match status" value="1"/>
</dbReference>
<accession>A0A9P8Q8J4</accession>
<dbReference type="PANTHER" id="PTHR47793:SF1">
    <property type="entry name" value="HISTONE DEACETYLASE COMPLEX SUBUNIT CTI6"/>
    <property type="match status" value="1"/>
</dbReference>
<dbReference type="InterPro" id="IPR019786">
    <property type="entry name" value="Zinc_finger_PHD-type_CS"/>
</dbReference>
<feature type="compositionally biased region" description="Basic and acidic residues" evidence="4">
    <location>
        <begin position="346"/>
        <end position="355"/>
    </location>
</feature>
<keyword evidence="7" id="KW-1185">Reference proteome</keyword>
<feature type="compositionally biased region" description="Acidic residues" evidence="4">
    <location>
        <begin position="46"/>
        <end position="55"/>
    </location>
</feature>
<feature type="region of interest" description="Disordered" evidence="4">
    <location>
        <begin position="1"/>
        <end position="55"/>
    </location>
</feature>
<keyword evidence="1" id="KW-0479">Metal-binding</keyword>
<gene>
    <name evidence="6" type="ORF">WICPIJ_003038</name>
</gene>
<dbReference type="SMART" id="SM00249">
    <property type="entry name" value="PHD"/>
    <property type="match status" value="1"/>
</dbReference>
<name>A0A9P8Q8J4_WICPI</name>
<dbReference type="GO" id="GO:0008270">
    <property type="term" value="F:zinc ion binding"/>
    <property type="evidence" value="ECO:0007669"/>
    <property type="project" value="UniProtKB-KW"/>
</dbReference>
<dbReference type="EMBL" id="JAEUBG010001689">
    <property type="protein sequence ID" value="KAH3686038.1"/>
    <property type="molecule type" value="Genomic_DNA"/>
</dbReference>
<evidence type="ECO:0000256" key="3">
    <source>
        <dbReference type="ARBA" id="ARBA00022833"/>
    </source>
</evidence>
<reference evidence="6" key="2">
    <citation type="submission" date="2021-01" db="EMBL/GenBank/DDBJ databases">
        <authorList>
            <person name="Schikora-Tamarit M.A."/>
        </authorList>
    </citation>
    <scope>NUCLEOTIDE SEQUENCE</scope>
    <source>
        <strain evidence="6">CBS2887</strain>
    </source>
</reference>
<dbReference type="GO" id="GO:0070210">
    <property type="term" value="C:Rpd3L-Expanded complex"/>
    <property type="evidence" value="ECO:0007669"/>
    <property type="project" value="TreeGrafter"/>
</dbReference>
<dbReference type="InterPro" id="IPR053051">
    <property type="entry name" value="HDAC_complex_subunit"/>
</dbReference>
<dbReference type="GO" id="GO:0033698">
    <property type="term" value="C:Rpd3L complex"/>
    <property type="evidence" value="ECO:0007669"/>
    <property type="project" value="TreeGrafter"/>
</dbReference>
<feature type="region of interest" description="Disordered" evidence="4">
    <location>
        <begin position="125"/>
        <end position="370"/>
    </location>
</feature>
<dbReference type="InterPro" id="IPR013083">
    <property type="entry name" value="Znf_RING/FYVE/PHD"/>
</dbReference>
<dbReference type="PROSITE" id="PS01359">
    <property type="entry name" value="ZF_PHD_1"/>
    <property type="match status" value="1"/>
</dbReference>
<dbReference type="Pfam" id="PF20826">
    <property type="entry name" value="PHD_5"/>
    <property type="match status" value="1"/>
</dbReference>
<dbReference type="Gene3D" id="3.30.40.10">
    <property type="entry name" value="Zinc/RING finger domain, C3HC4 (zinc finger)"/>
    <property type="match status" value="1"/>
</dbReference>
<dbReference type="GO" id="GO:0061186">
    <property type="term" value="P:negative regulation of silent mating-type cassette heterochromatin formation"/>
    <property type="evidence" value="ECO:0007669"/>
    <property type="project" value="TreeGrafter"/>
</dbReference>
<proteinExistence type="predicted"/>
<dbReference type="InterPro" id="IPR011011">
    <property type="entry name" value="Znf_FYVE_PHD"/>
</dbReference>
<dbReference type="GO" id="GO:0061188">
    <property type="term" value="P:negative regulation of rDNA heterochromatin formation"/>
    <property type="evidence" value="ECO:0007669"/>
    <property type="project" value="TreeGrafter"/>
</dbReference>
<evidence type="ECO:0000259" key="5">
    <source>
        <dbReference type="SMART" id="SM00249"/>
    </source>
</evidence>
<organism evidence="6 7">
    <name type="scientific">Wickerhamomyces pijperi</name>
    <name type="common">Yeast</name>
    <name type="synonym">Pichia pijperi</name>
    <dbReference type="NCBI Taxonomy" id="599730"/>
    <lineage>
        <taxon>Eukaryota</taxon>
        <taxon>Fungi</taxon>
        <taxon>Dikarya</taxon>
        <taxon>Ascomycota</taxon>
        <taxon>Saccharomycotina</taxon>
        <taxon>Saccharomycetes</taxon>
        <taxon>Phaffomycetales</taxon>
        <taxon>Wickerhamomycetaceae</taxon>
        <taxon>Wickerhamomyces</taxon>
    </lineage>
</organism>
<evidence type="ECO:0000256" key="2">
    <source>
        <dbReference type="ARBA" id="ARBA00022771"/>
    </source>
</evidence>
<feature type="compositionally biased region" description="Basic residues" evidence="4">
    <location>
        <begin position="317"/>
        <end position="326"/>
    </location>
</feature>
<dbReference type="PANTHER" id="PTHR47793">
    <property type="entry name" value="HISTONE DEACETYLASE COMPLEX SUBUNIT CTI6"/>
    <property type="match status" value="1"/>
</dbReference>
<evidence type="ECO:0000313" key="6">
    <source>
        <dbReference type="EMBL" id="KAH3686038.1"/>
    </source>
</evidence>
<feature type="compositionally biased region" description="Basic and acidic residues" evidence="4">
    <location>
        <begin position="230"/>
        <end position="253"/>
    </location>
</feature>
<feature type="compositionally biased region" description="Polar residues" evidence="4">
    <location>
        <begin position="289"/>
        <end position="316"/>
    </location>
</feature>
<feature type="compositionally biased region" description="Acidic residues" evidence="4">
    <location>
        <begin position="19"/>
        <end position="39"/>
    </location>
</feature>
<comment type="caution">
    <text evidence="6">The sequence shown here is derived from an EMBL/GenBank/DDBJ whole genome shotgun (WGS) entry which is preliminary data.</text>
</comment>
<feature type="compositionally biased region" description="Low complexity" evidence="4">
    <location>
        <begin position="329"/>
        <end position="339"/>
    </location>
</feature>
<keyword evidence="3" id="KW-0862">Zinc</keyword>
<protein>
    <recommendedName>
        <fullName evidence="5">Zinc finger PHD-type domain-containing protein</fullName>
    </recommendedName>
</protein>
<evidence type="ECO:0000256" key="4">
    <source>
        <dbReference type="SAM" id="MobiDB-lite"/>
    </source>
</evidence>
<evidence type="ECO:0000256" key="1">
    <source>
        <dbReference type="ARBA" id="ARBA00022723"/>
    </source>
</evidence>
<dbReference type="AlphaFoldDB" id="A0A9P8Q8J4"/>